<keyword evidence="3" id="KW-0175">Coiled coil</keyword>
<keyword evidence="2" id="KW-0131">Cell cycle</keyword>
<sequence length="818" mass="96809">MFLNFGRFFGFGIQSKMDTLLKQDNLTLETILNEEDILSELKNQSSGKFADFIVQHPNEYSKMIYYITNDVTDREQDRNTCIKYPFLISEILGSENEKLINFLFEKQGDISQEEIQNPLEDQPTESQTQEFQNDNENLRQKLLPDLLSILEHDSLLITSAGYFTKIISAIIHKRGYDFWEYLKSNPEIISNLFKHANIRHITEIFEKLIILDTCQEEHEERLFIQERQLLIARLLKYLKGQSHQNTIITNVCESLIEVYKRALMSLDTMEVLREILLTVEKPVFFMSLAFDTQNSSLYNLLNVQYEFYNKMSQLEEKHYDIQFSTLYKPVIDESTKALIQQNILRASFQTTYGATVKPLGDSKLALIQLIVQLLQRQELTIIFQKGQIFQQVINLVLDYQTNNQLHILFDKMIVAIIDSKQPHLHELLFQDTNFLNFLIINNGIEERKKKHGYQGILTKITNYINSNKVLEQNQAVQTAIANIQIEWQKYIEELKVVNQIEQVWLLGINPRFREQVNVDLYSPPLLWPDPTGSSQYQTTNNQTAESSEAQQDSQEENSTDNQYQNNNQQTDQFDLEEAQIENEKEAPLEVVQVKEENLEQLEEQQIQKHEEQILDSPVYVSDVQLKFYYENVPEQTQDASEQQPKLIAEEQPQEITEKKEESNQEQHEQNKDQIQEEQNLNQEQKNQEEQQPKQEEQQKNQEEQQPNQEQIQQNQEEQQPKQEEQQQNQEEQQPKQEEQQQNQEEQQQNHEEQQPKQEEQQQNHEEQQPKQEEQLPQKDEQLLQQDEQKLQVQQQEPQTENNENQEQIEQSKQPQEEA</sequence>
<dbReference type="Proteomes" id="UP000683925">
    <property type="component" value="Unassembled WGS sequence"/>
</dbReference>
<dbReference type="PANTHER" id="PTHR12634">
    <property type="entry name" value="SIT4 YEAST -ASSOCIATING PROTEIN-RELATED"/>
    <property type="match status" value="1"/>
</dbReference>
<feature type="region of interest" description="Disordered" evidence="4">
    <location>
        <begin position="529"/>
        <end position="566"/>
    </location>
</feature>
<dbReference type="OMA" id="NPLEDQP"/>
<feature type="compositionally biased region" description="Polar residues" evidence="4">
    <location>
        <begin position="634"/>
        <end position="643"/>
    </location>
</feature>
<feature type="compositionally biased region" description="Basic and acidic residues" evidence="4">
    <location>
        <begin position="685"/>
        <end position="702"/>
    </location>
</feature>
<organism evidence="5 6">
    <name type="scientific">Paramecium octaurelia</name>
    <dbReference type="NCBI Taxonomy" id="43137"/>
    <lineage>
        <taxon>Eukaryota</taxon>
        <taxon>Sar</taxon>
        <taxon>Alveolata</taxon>
        <taxon>Ciliophora</taxon>
        <taxon>Intramacronucleata</taxon>
        <taxon>Oligohymenophorea</taxon>
        <taxon>Peniculida</taxon>
        <taxon>Parameciidae</taxon>
        <taxon>Paramecium</taxon>
    </lineage>
</organism>
<protein>
    <submittedName>
        <fullName evidence="5">Uncharacterized protein</fullName>
    </submittedName>
</protein>
<feature type="compositionally biased region" description="Low complexity" evidence="4">
    <location>
        <begin position="542"/>
        <end position="552"/>
    </location>
</feature>
<reference evidence="5" key="1">
    <citation type="submission" date="2021-01" db="EMBL/GenBank/DDBJ databases">
        <authorList>
            <consortium name="Genoscope - CEA"/>
            <person name="William W."/>
        </authorList>
    </citation>
    <scope>NUCLEOTIDE SEQUENCE</scope>
</reference>
<feature type="compositionally biased region" description="Basic and acidic residues" evidence="4">
    <location>
        <begin position="655"/>
        <end position="674"/>
    </location>
</feature>
<keyword evidence="6" id="KW-1185">Reference proteome</keyword>
<comment type="caution">
    <text evidence="5">The sequence shown here is derived from an EMBL/GenBank/DDBJ whole genome shotgun (WGS) entry which is preliminary data.</text>
</comment>
<feature type="compositionally biased region" description="Low complexity" evidence="4">
    <location>
        <begin position="790"/>
        <end position="810"/>
    </location>
</feature>
<dbReference type="EMBL" id="CAJJDP010000031">
    <property type="protein sequence ID" value="CAD8155754.1"/>
    <property type="molecule type" value="Genomic_DNA"/>
</dbReference>
<evidence type="ECO:0000256" key="4">
    <source>
        <dbReference type="SAM" id="MobiDB-lite"/>
    </source>
</evidence>
<name>A0A8S1TV22_PAROT</name>
<evidence type="ECO:0000256" key="3">
    <source>
        <dbReference type="SAM" id="Coils"/>
    </source>
</evidence>
<dbReference type="AlphaFoldDB" id="A0A8S1TV22"/>
<feature type="compositionally biased region" description="Basic and acidic residues" evidence="4">
    <location>
        <begin position="747"/>
        <end position="789"/>
    </location>
</feature>
<feature type="compositionally biased region" description="Polar residues" evidence="4">
    <location>
        <begin position="531"/>
        <end position="541"/>
    </location>
</feature>
<feature type="coiled-coil region" evidence="3">
    <location>
        <begin position="566"/>
        <end position="611"/>
    </location>
</feature>
<proteinExistence type="inferred from homology"/>
<feature type="compositionally biased region" description="Low complexity" evidence="4">
    <location>
        <begin position="703"/>
        <end position="717"/>
    </location>
</feature>
<dbReference type="InterPro" id="IPR007587">
    <property type="entry name" value="SAPS"/>
</dbReference>
<evidence type="ECO:0000313" key="5">
    <source>
        <dbReference type="EMBL" id="CAD8155754.1"/>
    </source>
</evidence>
<feature type="region of interest" description="Disordered" evidence="4">
    <location>
        <begin position="634"/>
        <end position="818"/>
    </location>
</feature>
<evidence type="ECO:0000256" key="1">
    <source>
        <dbReference type="ARBA" id="ARBA00006180"/>
    </source>
</evidence>
<evidence type="ECO:0000313" key="6">
    <source>
        <dbReference type="Proteomes" id="UP000683925"/>
    </source>
</evidence>
<comment type="similarity">
    <text evidence="1">Belongs to the SAPS family.</text>
</comment>
<evidence type="ECO:0000256" key="2">
    <source>
        <dbReference type="ARBA" id="ARBA00023306"/>
    </source>
</evidence>
<dbReference type="GO" id="GO:0019888">
    <property type="term" value="F:protein phosphatase regulator activity"/>
    <property type="evidence" value="ECO:0007669"/>
    <property type="project" value="TreeGrafter"/>
</dbReference>
<accession>A0A8S1TV22</accession>
<dbReference type="Pfam" id="PF04499">
    <property type="entry name" value="SAPS"/>
    <property type="match status" value="1"/>
</dbReference>
<gene>
    <name evidence="5" type="ORF">POCTA_138.1.T0310103</name>
</gene>
<dbReference type="OrthoDB" id="295029at2759"/>
<dbReference type="GO" id="GO:0019903">
    <property type="term" value="F:protein phosphatase binding"/>
    <property type="evidence" value="ECO:0007669"/>
    <property type="project" value="InterPro"/>
</dbReference>
<dbReference type="PANTHER" id="PTHR12634:SF8">
    <property type="entry name" value="FIERY MOUNTAIN, ISOFORM D"/>
    <property type="match status" value="1"/>
</dbReference>